<keyword evidence="1 6" id="KW-0597">Phosphoprotein</keyword>
<dbReference type="Gene3D" id="1.10.10.10">
    <property type="entry name" value="Winged helix-like DNA-binding domain superfamily/Winged helix DNA-binding domain"/>
    <property type="match status" value="1"/>
</dbReference>
<dbReference type="Proteomes" id="UP000282195">
    <property type="component" value="Plasmid pRCCGE525c"/>
</dbReference>
<keyword evidence="10" id="KW-0614">Plasmid</keyword>
<dbReference type="PANTHER" id="PTHR48111">
    <property type="entry name" value="REGULATOR OF RPOS"/>
    <property type="match status" value="1"/>
</dbReference>
<evidence type="ECO:0000256" key="2">
    <source>
        <dbReference type="ARBA" id="ARBA00023012"/>
    </source>
</evidence>
<dbReference type="KEGG" id="rjg:CCGE525_22670"/>
<evidence type="ECO:0000256" key="6">
    <source>
        <dbReference type="PROSITE-ProRule" id="PRU00169"/>
    </source>
</evidence>
<dbReference type="GO" id="GO:0000156">
    <property type="term" value="F:phosphorelay response regulator activity"/>
    <property type="evidence" value="ECO:0007669"/>
    <property type="project" value="TreeGrafter"/>
</dbReference>
<dbReference type="GO" id="GO:0006355">
    <property type="term" value="P:regulation of DNA-templated transcription"/>
    <property type="evidence" value="ECO:0007669"/>
    <property type="project" value="InterPro"/>
</dbReference>
<name>A0A387FX37_9HYPH</name>
<protein>
    <submittedName>
        <fullName evidence="10">DNA-binding response regulator</fullName>
    </submittedName>
</protein>
<keyword evidence="5" id="KW-0804">Transcription</keyword>
<dbReference type="Pfam" id="PF00486">
    <property type="entry name" value="Trans_reg_C"/>
    <property type="match status" value="1"/>
</dbReference>
<accession>A0A387FX37</accession>
<evidence type="ECO:0000256" key="1">
    <source>
        <dbReference type="ARBA" id="ARBA00022553"/>
    </source>
</evidence>
<dbReference type="GO" id="GO:0032993">
    <property type="term" value="C:protein-DNA complex"/>
    <property type="evidence" value="ECO:0007669"/>
    <property type="project" value="TreeGrafter"/>
</dbReference>
<dbReference type="GO" id="GO:0005829">
    <property type="term" value="C:cytosol"/>
    <property type="evidence" value="ECO:0007669"/>
    <property type="project" value="TreeGrafter"/>
</dbReference>
<dbReference type="SMART" id="SM00448">
    <property type="entry name" value="REC"/>
    <property type="match status" value="1"/>
</dbReference>
<keyword evidence="4 7" id="KW-0238">DNA-binding</keyword>
<keyword evidence="11" id="KW-1185">Reference proteome</keyword>
<dbReference type="SUPFAM" id="SSF52172">
    <property type="entry name" value="CheY-like"/>
    <property type="match status" value="1"/>
</dbReference>
<keyword evidence="2" id="KW-0902">Two-component regulatory system</keyword>
<evidence type="ECO:0000313" key="10">
    <source>
        <dbReference type="EMBL" id="AYG63680.1"/>
    </source>
</evidence>
<dbReference type="PROSITE" id="PS50110">
    <property type="entry name" value="RESPONSE_REGULATORY"/>
    <property type="match status" value="1"/>
</dbReference>
<dbReference type="GO" id="GO:0000976">
    <property type="term" value="F:transcription cis-regulatory region binding"/>
    <property type="evidence" value="ECO:0007669"/>
    <property type="project" value="TreeGrafter"/>
</dbReference>
<dbReference type="FunFam" id="3.40.50.2300:FF:000001">
    <property type="entry name" value="DNA-binding response regulator PhoB"/>
    <property type="match status" value="1"/>
</dbReference>
<dbReference type="AlphaFoldDB" id="A0A387FX37"/>
<dbReference type="InterPro" id="IPR011006">
    <property type="entry name" value="CheY-like_superfamily"/>
</dbReference>
<dbReference type="RefSeq" id="WP_120708578.1">
    <property type="nucleotide sequence ID" value="NZ_CP032695.1"/>
</dbReference>
<feature type="modified residue" description="4-aspartylphosphate" evidence="6">
    <location>
        <position position="51"/>
    </location>
</feature>
<feature type="domain" description="Response regulatory" evidence="8">
    <location>
        <begin position="2"/>
        <end position="116"/>
    </location>
</feature>
<dbReference type="CDD" id="cd19935">
    <property type="entry name" value="REC_OmpR_CusR-like"/>
    <property type="match status" value="1"/>
</dbReference>
<dbReference type="InterPro" id="IPR001789">
    <property type="entry name" value="Sig_transdc_resp-reg_receiver"/>
</dbReference>
<evidence type="ECO:0000256" key="3">
    <source>
        <dbReference type="ARBA" id="ARBA00023015"/>
    </source>
</evidence>
<geneLocation type="plasmid" evidence="11">
    <name>prccge525c</name>
</geneLocation>
<dbReference type="Gene3D" id="3.40.50.2300">
    <property type="match status" value="1"/>
</dbReference>
<evidence type="ECO:0000259" key="9">
    <source>
        <dbReference type="PROSITE" id="PS51755"/>
    </source>
</evidence>
<gene>
    <name evidence="10" type="ORF">CCGE525_22670</name>
</gene>
<evidence type="ECO:0000256" key="5">
    <source>
        <dbReference type="ARBA" id="ARBA00023163"/>
    </source>
</evidence>
<dbReference type="InterPro" id="IPR039420">
    <property type="entry name" value="WalR-like"/>
</dbReference>
<dbReference type="SMART" id="SM00862">
    <property type="entry name" value="Trans_reg_C"/>
    <property type="match status" value="1"/>
</dbReference>
<dbReference type="PANTHER" id="PTHR48111:SF76">
    <property type="entry name" value="TWO-COMPONENT RESPONSE REGULATOR"/>
    <property type="match status" value="1"/>
</dbReference>
<sequence>MRILIVEDDEKTAAYLTRGLSESGYIVDRAPDGDTGLTMALEGIYDAMILDRMLPGMDGLDIVRRLRDDQLELPILMISALATTSHRIEGLRAGCDDYLVKPYAFSEVLARLEALSRRAGRHRNTTMLRVGDLELDLRRRSAARAGRPIALHHREFLLLQTLMLHAGQVVTRSMLLEAGWNYDFEPRGNIIEMHIHRLRRKLDNGFDTQLIQTVPGAGYMIASAGTRTP</sequence>
<feature type="domain" description="OmpR/PhoB-type" evidence="9">
    <location>
        <begin position="125"/>
        <end position="223"/>
    </location>
</feature>
<dbReference type="InterPro" id="IPR001867">
    <property type="entry name" value="OmpR/PhoB-type_DNA-bd"/>
</dbReference>
<dbReference type="Pfam" id="PF00072">
    <property type="entry name" value="Response_reg"/>
    <property type="match status" value="1"/>
</dbReference>
<evidence type="ECO:0000259" key="8">
    <source>
        <dbReference type="PROSITE" id="PS50110"/>
    </source>
</evidence>
<evidence type="ECO:0000256" key="4">
    <source>
        <dbReference type="ARBA" id="ARBA00023125"/>
    </source>
</evidence>
<evidence type="ECO:0000256" key="7">
    <source>
        <dbReference type="PROSITE-ProRule" id="PRU01091"/>
    </source>
</evidence>
<dbReference type="PROSITE" id="PS51755">
    <property type="entry name" value="OMPR_PHOB"/>
    <property type="match status" value="1"/>
</dbReference>
<dbReference type="EMBL" id="CP032695">
    <property type="protein sequence ID" value="AYG63680.1"/>
    <property type="molecule type" value="Genomic_DNA"/>
</dbReference>
<dbReference type="CDD" id="cd00383">
    <property type="entry name" value="trans_reg_C"/>
    <property type="match status" value="1"/>
</dbReference>
<feature type="DNA-binding region" description="OmpR/PhoB-type" evidence="7">
    <location>
        <begin position="125"/>
        <end position="223"/>
    </location>
</feature>
<dbReference type="OrthoDB" id="9802426at2"/>
<dbReference type="InterPro" id="IPR036388">
    <property type="entry name" value="WH-like_DNA-bd_sf"/>
</dbReference>
<organism evidence="10 11">
    <name type="scientific">Rhizobium jaguaris</name>
    <dbReference type="NCBI Taxonomy" id="1312183"/>
    <lineage>
        <taxon>Bacteria</taxon>
        <taxon>Pseudomonadati</taxon>
        <taxon>Pseudomonadota</taxon>
        <taxon>Alphaproteobacteria</taxon>
        <taxon>Hyphomicrobiales</taxon>
        <taxon>Rhizobiaceae</taxon>
        <taxon>Rhizobium/Agrobacterium group</taxon>
        <taxon>Rhizobium</taxon>
    </lineage>
</organism>
<dbReference type="FunFam" id="1.10.10.10:FF:000005">
    <property type="entry name" value="Two-component system response regulator"/>
    <property type="match status" value="1"/>
</dbReference>
<evidence type="ECO:0000313" key="11">
    <source>
        <dbReference type="Proteomes" id="UP000282195"/>
    </source>
</evidence>
<reference evidence="10 11" key="1">
    <citation type="submission" date="2018-10" db="EMBL/GenBank/DDBJ databases">
        <title>Rhizobium etli, R. leguminosarum and a new Rhizobium genospecies from Phaseolus dumosus.</title>
        <authorList>
            <person name="Ramirez-Puebla S.T."/>
            <person name="Rogel-Hernandez M.A."/>
            <person name="Guerrero G."/>
            <person name="Ormeno-Orrillo E."/>
            <person name="Martinez-Romero J.C."/>
            <person name="Negrete-Yankelevich S."/>
            <person name="Martinez-Romero E."/>
        </authorList>
    </citation>
    <scope>NUCLEOTIDE SEQUENCE [LARGE SCALE GENOMIC DNA]</scope>
    <source>
        <strain evidence="10 11">CCGE525</strain>
        <plasmid evidence="11">prccge525c</plasmid>
    </source>
</reference>
<keyword evidence="3" id="KW-0805">Transcription regulation</keyword>
<proteinExistence type="predicted"/>